<gene>
    <name evidence="2" type="ORF">L2740_16845</name>
</gene>
<feature type="transmembrane region" description="Helical" evidence="1">
    <location>
        <begin position="88"/>
        <end position="115"/>
    </location>
</feature>
<dbReference type="AlphaFoldDB" id="A0A9X2CEF1"/>
<evidence type="ECO:0000256" key="1">
    <source>
        <dbReference type="SAM" id="Phobius"/>
    </source>
</evidence>
<name>A0A9X2CEF1_9GAMM</name>
<evidence type="ECO:0000313" key="3">
    <source>
        <dbReference type="Proteomes" id="UP001139293"/>
    </source>
</evidence>
<feature type="transmembrane region" description="Helical" evidence="1">
    <location>
        <begin position="57"/>
        <end position="76"/>
    </location>
</feature>
<keyword evidence="1" id="KW-0812">Transmembrane</keyword>
<proteinExistence type="predicted"/>
<keyword evidence="1" id="KW-1133">Transmembrane helix</keyword>
<dbReference type="RefSeq" id="WP_248951246.1">
    <property type="nucleotide sequence ID" value="NZ_JAKILB010000012.1"/>
</dbReference>
<dbReference type="EMBL" id="JAKILB010000012">
    <property type="protein sequence ID" value="MCL1140208.1"/>
    <property type="molecule type" value="Genomic_DNA"/>
</dbReference>
<organism evidence="2 3">
    <name type="scientific">Shewanella pneumatophori</name>
    <dbReference type="NCBI Taxonomy" id="314092"/>
    <lineage>
        <taxon>Bacteria</taxon>
        <taxon>Pseudomonadati</taxon>
        <taxon>Pseudomonadota</taxon>
        <taxon>Gammaproteobacteria</taxon>
        <taxon>Alteromonadales</taxon>
        <taxon>Shewanellaceae</taxon>
        <taxon>Shewanella</taxon>
    </lineage>
</organism>
<sequence>MSPDYIRPSLKDDPRVCNALNNMPKSCADTFSESQLHYMRLALIDNRWQKHFIDNRGSFYVPFVGWRFFYVLLIGRNRRALSRKEKQLTLALFSLSVLGFILISLLFGLLLLYLLKSALGIDLFEDTSLGIWDWWQSL</sequence>
<comment type="caution">
    <text evidence="2">The sequence shown here is derived from an EMBL/GenBank/DDBJ whole genome shotgun (WGS) entry which is preliminary data.</text>
</comment>
<keyword evidence="3" id="KW-1185">Reference proteome</keyword>
<evidence type="ECO:0008006" key="4">
    <source>
        <dbReference type="Google" id="ProtNLM"/>
    </source>
</evidence>
<dbReference type="Proteomes" id="UP001139293">
    <property type="component" value="Unassembled WGS sequence"/>
</dbReference>
<keyword evidence="1" id="KW-0472">Membrane</keyword>
<protein>
    <recommendedName>
        <fullName evidence="4">3-phosphoshikimate 1-carboxyvinyltransferase</fullName>
    </recommendedName>
</protein>
<evidence type="ECO:0000313" key="2">
    <source>
        <dbReference type="EMBL" id="MCL1140208.1"/>
    </source>
</evidence>
<accession>A0A9X2CEF1</accession>
<reference evidence="2" key="1">
    <citation type="submission" date="2022-01" db="EMBL/GenBank/DDBJ databases">
        <title>Whole genome-based taxonomy of the Shewanellaceae.</title>
        <authorList>
            <person name="Martin-Rodriguez A.J."/>
        </authorList>
    </citation>
    <scope>NUCLEOTIDE SEQUENCE</scope>
    <source>
        <strain evidence="2">KCTC 23973</strain>
    </source>
</reference>